<dbReference type="PANTHER" id="PTHR34584">
    <property type="entry name" value="NA(+)/H(+) ANTIPORTER SUBUNIT E1"/>
    <property type="match status" value="1"/>
</dbReference>
<feature type="transmembrane region" description="Helical" evidence="7">
    <location>
        <begin position="35"/>
        <end position="54"/>
    </location>
</feature>
<dbReference type="InterPro" id="IPR002758">
    <property type="entry name" value="Cation_antiport_E"/>
</dbReference>
<dbReference type="EMBL" id="LT985188">
    <property type="protein sequence ID" value="SPD85628.1"/>
    <property type="molecule type" value="Genomic_DNA"/>
</dbReference>
<dbReference type="KEGG" id="mgg:MPLG2_0592"/>
<feature type="transmembrane region" description="Helical" evidence="7">
    <location>
        <begin position="12"/>
        <end position="29"/>
    </location>
</feature>
<dbReference type="AlphaFoldDB" id="A0A2N9JDQ0"/>
<evidence type="ECO:0000256" key="1">
    <source>
        <dbReference type="ARBA" id="ARBA00004651"/>
    </source>
</evidence>
<protein>
    <submittedName>
        <fullName evidence="8">Na+/H+ antiporter subunit E</fullName>
    </submittedName>
</protein>
<dbReference type="RefSeq" id="WP_105184816.1">
    <property type="nucleotide sequence ID" value="NZ_BAAAGO010000042.1"/>
</dbReference>
<keyword evidence="9" id="KW-1185">Reference proteome</keyword>
<keyword evidence="4 7" id="KW-0812">Transmembrane</keyword>
<evidence type="ECO:0000256" key="6">
    <source>
        <dbReference type="ARBA" id="ARBA00023136"/>
    </source>
</evidence>
<comment type="similarity">
    <text evidence="2">Belongs to the CPA3 antiporters (TC 2.A.63) subunit E family.</text>
</comment>
<keyword evidence="5 7" id="KW-1133">Transmembrane helix</keyword>
<sequence>MKGSTLRRRLRFRLQWRAIVMLALIWVVLWGNYSLVDLLVGMVVAWAITVTFPLPPIRYHGRLRPIGLVKLALSVLRDLAVASWRLALASFSPHIDFNPAIVRVHLRSHNDLYQVETAELISIVPGSIVIDARRSTRVLYLHLLDVPDADGVAQAKTEALQVERRVIEAMGSRAEIAELDEEKR</sequence>
<dbReference type="OrthoDB" id="3556991at2"/>
<dbReference type="PANTHER" id="PTHR34584:SF1">
    <property type="entry name" value="NA(+)_H(+) ANTIPORTER SUBUNIT E1"/>
    <property type="match status" value="1"/>
</dbReference>
<dbReference type="GO" id="GO:0008324">
    <property type="term" value="F:monoatomic cation transmembrane transporter activity"/>
    <property type="evidence" value="ECO:0007669"/>
    <property type="project" value="InterPro"/>
</dbReference>
<evidence type="ECO:0000256" key="4">
    <source>
        <dbReference type="ARBA" id="ARBA00022692"/>
    </source>
</evidence>
<evidence type="ECO:0000256" key="3">
    <source>
        <dbReference type="ARBA" id="ARBA00022475"/>
    </source>
</evidence>
<dbReference type="Pfam" id="PF01899">
    <property type="entry name" value="MNHE"/>
    <property type="match status" value="1"/>
</dbReference>
<evidence type="ECO:0000313" key="9">
    <source>
        <dbReference type="Proteomes" id="UP000238164"/>
    </source>
</evidence>
<keyword evidence="6 7" id="KW-0472">Membrane</keyword>
<reference evidence="8 9" key="1">
    <citation type="submission" date="2018-02" db="EMBL/GenBank/DDBJ databases">
        <authorList>
            <person name="Cohen D.B."/>
            <person name="Kent A.D."/>
        </authorList>
    </citation>
    <scope>NUCLEOTIDE SEQUENCE [LARGE SCALE GENOMIC DNA]</scope>
    <source>
        <strain evidence="8">1</strain>
    </source>
</reference>
<evidence type="ECO:0000256" key="7">
    <source>
        <dbReference type="SAM" id="Phobius"/>
    </source>
</evidence>
<organism evidence="8 9">
    <name type="scientific">Micropruina glycogenica</name>
    <dbReference type="NCBI Taxonomy" id="75385"/>
    <lineage>
        <taxon>Bacteria</taxon>
        <taxon>Bacillati</taxon>
        <taxon>Actinomycetota</taxon>
        <taxon>Actinomycetes</taxon>
        <taxon>Propionibacteriales</taxon>
        <taxon>Nocardioidaceae</taxon>
        <taxon>Micropruina</taxon>
    </lineage>
</organism>
<evidence type="ECO:0000313" key="8">
    <source>
        <dbReference type="EMBL" id="SPD85628.1"/>
    </source>
</evidence>
<comment type="subcellular location">
    <subcellularLocation>
        <location evidence="1">Cell membrane</location>
        <topology evidence="1">Multi-pass membrane protein</topology>
    </subcellularLocation>
</comment>
<dbReference type="NCBIfam" id="NF006521">
    <property type="entry name" value="PRK08965.1-5"/>
    <property type="match status" value="1"/>
</dbReference>
<name>A0A2N9JDQ0_9ACTN</name>
<evidence type="ECO:0000256" key="5">
    <source>
        <dbReference type="ARBA" id="ARBA00022989"/>
    </source>
</evidence>
<keyword evidence="3" id="KW-1003">Cell membrane</keyword>
<dbReference type="GO" id="GO:0005886">
    <property type="term" value="C:plasma membrane"/>
    <property type="evidence" value="ECO:0007669"/>
    <property type="project" value="UniProtKB-SubCell"/>
</dbReference>
<evidence type="ECO:0000256" key="2">
    <source>
        <dbReference type="ARBA" id="ARBA00006228"/>
    </source>
</evidence>
<proteinExistence type="inferred from homology"/>
<gene>
    <name evidence="8" type="ORF">MPLG2_0592</name>
</gene>
<accession>A0A2N9JDQ0</accession>
<dbReference type="Proteomes" id="UP000238164">
    <property type="component" value="Chromosome 1"/>
</dbReference>